<comment type="similarity">
    <text evidence="1">Belongs to the fantastic four family.</text>
</comment>
<feature type="domain" description="FAF" evidence="2">
    <location>
        <begin position="215"/>
        <end position="272"/>
    </location>
</feature>
<dbReference type="InterPro" id="IPR046431">
    <property type="entry name" value="FAF_dom"/>
</dbReference>
<keyword evidence="4" id="KW-1185">Reference proteome</keyword>
<dbReference type="AlphaFoldDB" id="A0A2I0I0G2"/>
<dbReference type="EMBL" id="PGOL01004385">
    <property type="protein sequence ID" value="PKI37451.1"/>
    <property type="molecule type" value="Genomic_DNA"/>
</dbReference>
<dbReference type="InterPro" id="IPR021410">
    <property type="entry name" value="FAF"/>
</dbReference>
<dbReference type="PANTHER" id="PTHR33155:SF75">
    <property type="entry name" value="OS02G0750800 PROTEIN"/>
    <property type="match status" value="1"/>
</dbReference>
<evidence type="ECO:0000313" key="3">
    <source>
        <dbReference type="EMBL" id="PKI37451.1"/>
    </source>
</evidence>
<sequence>MVLFLFLFSPPAVVAFIVYRGWVNLVTVFGLGMVVNEIPPSIVIRLICGKDKSNKTPNRDGLVCKATLMVSSLLFPSSLPQHPKDQYLETNINNNVEPTGFKALIACKQEASAQVHDDNCRQPRTILTAYNSSWSSNSSPSHSLLLSRSSALSSFSSLTLCSSYISRSPSLLMDDVIGTESGVYFSPNEEDSVLGVQKIAYRKNHAREWPAKRNELPPPIPLLVRTANLRGRMPWVMTRHYGHGKLILRVEPVRRHEYFEVYRGNGRLLLDLISLDNSVPRRHPVNENDADEEPKPEQENFDQFIEDTNMNIQLMTNIQGSGV</sequence>
<organism evidence="3 4">
    <name type="scientific">Punica granatum</name>
    <name type="common">Pomegranate</name>
    <dbReference type="NCBI Taxonomy" id="22663"/>
    <lineage>
        <taxon>Eukaryota</taxon>
        <taxon>Viridiplantae</taxon>
        <taxon>Streptophyta</taxon>
        <taxon>Embryophyta</taxon>
        <taxon>Tracheophyta</taxon>
        <taxon>Spermatophyta</taxon>
        <taxon>Magnoliopsida</taxon>
        <taxon>eudicotyledons</taxon>
        <taxon>Gunneridae</taxon>
        <taxon>Pentapetalae</taxon>
        <taxon>rosids</taxon>
        <taxon>malvids</taxon>
        <taxon>Myrtales</taxon>
        <taxon>Lythraceae</taxon>
        <taxon>Punica</taxon>
    </lineage>
</organism>
<proteinExistence type="inferred from homology"/>
<gene>
    <name evidence="3" type="ORF">CRG98_042166</name>
</gene>
<dbReference type="Proteomes" id="UP000233551">
    <property type="component" value="Unassembled WGS sequence"/>
</dbReference>
<name>A0A2I0I0G2_PUNGR</name>
<evidence type="ECO:0000256" key="1">
    <source>
        <dbReference type="ARBA" id="ARBA00008690"/>
    </source>
</evidence>
<comment type="caution">
    <text evidence="3">The sequence shown here is derived from an EMBL/GenBank/DDBJ whole genome shotgun (WGS) entry which is preliminary data.</text>
</comment>
<reference evidence="3 4" key="1">
    <citation type="submission" date="2017-11" db="EMBL/GenBank/DDBJ databases">
        <title>De-novo sequencing of pomegranate (Punica granatum L.) genome.</title>
        <authorList>
            <person name="Akparov Z."/>
            <person name="Amiraslanov A."/>
            <person name="Hajiyeva S."/>
            <person name="Abbasov M."/>
            <person name="Kaur K."/>
            <person name="Hamwieh A."/>
            <person name="Solovyev V."/>
            <person name="Salamov A."/>
            <person name="Braich B."/>
            <person name="Kosarev P."/>
            <person name="Mahmoud A."/>
            <person name="Hajiyev E."/>
            <person name="Babayeva S."/>
            <person name="Izzatullayeva V."/>
            <person name="Mammadov A."/>
            <person name="Mammadov A."/>
            <person name="Sharifova S."/>
            <person name="Ojaghi J."/>
            <person name="Eynullazada K."/>
            <person name="Bayramov B."/>
            <person name="Abdulazimova A."/>
            <person name="Shahmuradov I."/>
        </authorList>
    </citation>
    <scope>NUCLEOTIDE SEQUENCE [LARGE SCALE GENOMIC DNA]</scope>
    <source>
        <strain evidence="4">cv. AG2017</strain>
        <tissue evidence="3">Leaf</tissue>
    </source>
</reference>
<evidence type="ECO:0000259" key="2">
    <source>
        <dbReference type="Pfam" id="PF11250"/>
    </source>
</evidence>
<dbReference type="Pfam" id="PF11250">
    <property type="entry name" value="FAF"/>
    <property type="match status" value="1"/>
</dbReference>
<dbReference type="PANTHER" id="PTHR33155">
    <property type="entry name" value="FANTASTIC FOUR-LIKE PROTEIN (DUF3049)"/>
    <property type="match status" value="1"/>
</dbReference>
<protein>
    <recommendedName>
        <fullName evidence="2">FAF domain-containing protein</fullName>
    </recommendedName>
</protein>
<evidence type="ECO:0000313" key="4">
    <source>
        <dbReference type="Proteomes" id="UP000233551"/>
    </source>
</evidence>
<accession>A0A2I0I0G2</accession>